<dbReference type="InterPro" id="IPR006912">
    <property type="entry name" value="Harbinger_derived_prot"/>
</dbReference>
<dbReference type="Proteomes" id="UP000008827">
    <property type="component" value="Chromosome 2"/>
</dbReference>
<sequence>MRRYLFLRIVDALGNHHEYFQTRFNAAGRMGFSPLQKCIVALRVWAYKSPADSVVDYVQIGETTMVECLEIFVRGVKEIFGIDYLRRPKTILNFFLNTMKDIMYACIILHNMIVEDEYDTYDVNFEHSSDCLDNGMSTILVTNGHHFDFEKYLESRAHMHQKEIHRQHHYFRTN</sequence>
<dbReference type="AlphaFoldDB" id="A0A0R0KZ15"/>
<dbReference type="Gramene" id="KRH72193">
    <property type="protein sequence ID" value="KRH72193"/>
    <property type="gene ID" value="GLYMA_02G197200"/>
</dbReference>
<reference evidence="2" key="2">
    <citation type="submission" date="2018-02" db="UniProtKB">
        <authorList>
            <consortium name="EnsemblPlants"/>
        </authorList>
    </citation>
    <scope>IDENTIFICATION</scope>
    <source>
        <strain evidence="2">Williams 82</strain>
    </source>
</reference>
<evidence type="ECO:0000313" key="2">
    <source>
        <dbReference type="EnsemblPlants" id="KRH72193"/>
    </source>
</evidence>
<evidence type="ECO:0000313" key="3">
    <source>
        <dbReference type="Proteomes" id="UP000008827"/>
    </source>
</evidence>
<dbReference type="InParanoid" id="A0A0R0KZ15"/>
<dbReference type="OMA" id="IRNRETH"/>
<accession>A0A0R0KZ15</accession>
<proteinExistence type="predicted"/>
<evidence type="ECO:0000313" key="1">
    <source>
        <dbReference type="EMBL" id="KRH72193.1"/>
    </source>
</evidence>
<dbReference type="PANTHER" id="PTHR47150:SF7">
    <property type="entry name" value="NUCLEASE"/>
    <property type="match status" value="1"/>
</dbReference>
<dbReference type="EnsemblPlants" id="KRH72193">
    <property type="protein sequence ID" value="KRH72193"/>
    <property type="gene ID" value="GLYMA_02G197200"/>
</dbReference>
<reference evidence="1 2" key="1">
    <citation type="journal article" date="2010" name="Nature">
        <title>Genome sequence of the palaeopolyploid soybean.</title>
        <authorList>
            <person name="Schmutz J."/>
            <person name="Cannon S.B."/>
            <person name="Schlueter J."/>
            <person name="Ma J."/>
            <person name="Mitros T."/>
            <person name="Nelson W."/>
            <person name="Hyten D.L."/>
            <person name="Song Q."/>
            <person name="Thelen J.J."/>
            <person name="Cheng J."/>
            <person name="Xu D."/>
            <person name="Hellsten U."/>
            <person name="May G.D."/>
            <person name="Yu Y."/>
            <person name="Sakurai T."/>
            <person name="Umezawa T."/>
            <person name="Bhattacharyya M.K."/>
            <person name="Sandhu D."/>
            <person name="Valliyodan B."/>
            <person name="Lindquist E."/>
            <person name="Peto M."/>
            <person name="Grant D."/>
            <person name="Shu S."/>
            <person name="Goodstein D."/>
            <person name="Barry K."/>
            <person name="Futrell-Griggs M."/>
            <person name="Abernathy B."/>
            <person name="Du J."/>
            <person name="Tian Z."/>
            <person name="Zhu L."/>
            <person name="Gill N."/>
            <person name="Joshi T."/>
            <person name="Libault M."/>
            <person name="Sethuraman A."/>
            <person name="Zhang X.-C."/>
            <person name="Shinozaki K."/>
            <person name="Nguyen H.T."/>
            <person name="Wing R.A."/>
            <person name="Cregan P."/>
            <person name="Specht J."/>
            <person name="Grimwood J."/>
            <person name="Rokhsar D."/>
            <person name="Stacey G."/>
            <person name="Shoemaker R.C."/>
            <person name="Jackson S.A."/>
        </authorList>
    </citation>
    <scope>NUCLEOTIDE SEQUENCE</scope>
    <source>
        <strain evidence="2">cv. Williams 82</strain>
        <tissue evidence="1">Callus</tissue>
    </source>
</reference>
<organism evidence="1">
    <name type="scientific">Glycine max</name>
    <name type="common">Soybean</name>
    <name type="synonym">Glycine hispida</name>
    <dbReference type="NCBI Taxonomy" id="3847"/>
    <lineage>
        <taxon>Eukaryota</taxon>
        <taxon>Viridiplantae</taxon>
        <taxon>Streptophyta</taxon>
        <taxon>Embryophyta</taxon>
        <taxon>Tracheophyta</taxon>
        <taxon>Spermatophyta</taxon>
        <taxon>Magnoliopsida</taxon>
        <taxon>eudicotyledons</taxon>
        <taxon>Gunneridae</taxon>
        <taxon>Pentapetalae</taxon>
        <taxon>rosids</taxon>
        <taxon>fabids</taxon>
        <taxon>Fabales</taxon>
        <taxon>Fabaceae</taxon>
        <taxon>Papilionoideae</taxon>
        <taxon>50 kb inversion clade</taxon>
        <taxon>NPAAA clade</taxon>
        <taxon>indigoferoid/millettioid clade</taxon>
        <taxon>Phaseoleae</taxon>
        <taxon>Glycine</taxon>
        <taxon>Glycine subgen. Soja</taxon>
    </lineage>
</organism>
<dbReference type="EMBL" id="CM000835">
    <property type="protein sequence ID" value="KRH72193.1"/>
    <property type="molecule type" value="Genomic_DNA"/>
</dbReference>
<keyword evidence="3" id="KW-1185">Reference proteome</keyword>
<name>A0A0R0KZ15_SOYBN</name>
<dbReference type="Pfam" id="PF04827">
    <property type="entry name" value="Plant_tran"/>
    <property type="match status" value="1"/>
</dbReference>
<reference evidence="1" key="3">
    <citation type="submission" date="2018-07" db="EMBL/GenBank/DDBJ databases">
        <title>WGS assembly of Glycine max.</title>
        <authorList>
            <person name="Schmutz J."/>
            <person name="Cannon S."/>
            <person name="Schlueter J."/>
            <person name="Ma J."/>
            <person name="Mitros T."/>
            <person name="Nelson W."/>
            <person name="Hyten D."/>
            <person name="Song Q."/>
            <person name="Thelen J."/>
            <person name="Cheng J."/>
            <person name="Xu D."/>
            <person name="Hellsten U."/>
            <person name="May G."/>
            <person name="Yu Y."/>
            <person name="Sakurai T."/>
            <person name="Umezawa T."/>
            <person name="Bhattacharyya M."/>
            <person name="Sandhu D."/>
            <person name="Valliyodan B."/>
            <person name="Lindquist E."/>
            <person name="Peto M."/>
            <person name="Grant D."/>
            <person name="Shu S."/>
            <person name="Goodstein D."/>
            <person name="Barry K."/>
            <person name="Futrell-Griggs M."/>
            <person name="Abernathy B."/>
            <person name="Du J."/>
            <person name="Tian Z."/>
            <person name="Zhu L."/>
            <person name="Gill N."/>
            <person name="Joshi T."/>
            <person name="Libault M."/>
            <person name="Sethuraman A."/>
            <person name="Zhang X."/>
            <person name="Shinozaki K."/>
            <person name="Nguyen H."/>
            <person name="Wing R."/>
            <person name="Cregan P."/>
            <person name="Specht J."/>
            <person name="Grimwood J."/>
            <person name="Rokhsar D."/>
            <person name="Stacey G."/>
            <person name="Shoemaker R."/>
            <person name="Jackson S."/>
        </authorList>
    </citation>
    <scope>NUCLEOTIDE SEQUENCE</scope>
    <source>
        <tissue evidence="1">Callus</tissue>
    </source>
</reference>
<protein>
    <submittedName>
        <fullName evidence="1 2">Uncharacterized protein</fullName>
    </submittedName>
</protein>
<dbReference type="PANTHER" id="PTHR47150">
    <property type="entry name" value="OS12G0169200 PROTEIN"/>
    <property type="match status" value="1"/>
</dbReference>
<gene>
    <name evidence="1" type="ORF">GLYMA_02G197200</name>
</gene>